<keyword evidence="12" id="KW-1185">Reference proteome</keyword>
<evidence type="ECO:0000313" key="11">
    <source>
        <dbReference type="EMBL" id="MBB5896245.1"/>
    </source>
</evidence>
<evidence type="ECO:0000256" key="2">
    <source>
        <dbReference type="ARBA" id="ARBA00008072"/>
    </source>
</evidence>
<keyword evidence="5 9" id="KW-0862">Zinc</keyword>
<dbReference type="EMBL" id="JACHIR010000001">
    <property type="protein sequence ID" value="MBB5896245.1"/>
    <property type="molecule type" value="Genomic_DNA"/>
</dbReference>
<dbReference type="PROSITE" id="PS00059">
    <property type="entry name" value="ADH_ZINC"/>
    <property type="match status" value="1"/>
</dbReference>
<sequence length="340" mass="34821">MRAAVIPGVGQEWEVREVPTPRPGPGQVLIRVRASGVCHNDVLTWRGVLPFPMGDPAVTGHEPVGEVADVGPGVRDLKVGDRVGTTWVQAGCGTCDYCALGLPVTGQTGLNCAAPVMTGFTVPGGHAEYVVAAAEATVPIPDTLPDELAAPMMCAGYTAWSALIAAAPQEGERVAVLGIGGVGHLAVQFAKACGLETVAVTRSAHKHDLVRELGADAVVGSGAELLAAGGADVVLVTGSSYTAATDCLPALRPNGRMVLAGIDTAGSFTIPPSLARPFFAQRQQVIGATHNGLDLLRTALDLAASGQVRPRVQTFAASEVATAVDRVARGEALFRAVVTF</sequence>
<accession>A0A7W9KPI0</accession>
<dbReference type="InterPro" id="IPR036291">
    <property type="entry name" value="NAD(P)-bd_dom_sf"/>
</dbReference>
<feature type="domain" description="Enoyl reductase (ER)" evidence="10">
    <location>
        <begin position="10"/>
        <end position="338"/>
    </location>
</feature>
<dbReference type="Gene3D" id="3.40.50.720">
    <property type="entry name" value="NAD(P)-binding Rossmann-like Domain"/>
    <property type="match status" value="1"/>
</dbReference>
<dbReference type="InterPro" id="IPR011032">
    <property type="entry name" value="GroES-like_sf"/>
</dbReference>
<dbReference type="Pfam" id="PF08240">
    <property type="entry name" value="ADH_N"/>
    <property type="match status" value="1"/>
</dbReference>
<dbReference type="Gene3D" id="3.90.180.10">
    <property type="entry name" value="Medium-chain alcohol dehydrogenases, catalytic domain"/>
    <property type="match status" value="1"/>
</dbReference>
<dbReference type="EC" id="1.1.1.1" evidence="3"/>
<evidence type="ECO:0000259" key="10">
    <source>
        <dbReference type="SMART" id="SM00829"/>
    </source>
</evidence>
<proteinExistence type="inferred from homology"/>
<name>A0A7W9KPI0_9PSEU</name>
<dbReference type="Pfam" id="PF00107">
    <property type="entry name" value="ADH_zinc_N"/>
    <property type="match status" value="1"/>
</dbReference>
<dbReference type="RefSeq" id="WP_184867931.1">
    <property type="nucleotide sequence ID" value="NZ_BAAAWY010000101.1"/>
</dbReference>
<dbReference type="InterPro" id="IPR002328">
    <property type="entry name" value="ADH_Zn_CS"/>
</dbReference>
<dbReference type="SUPFAM" id="SSF50129">
    <property type="entry name" value="GroES-like"/>
    <property type="match status" value="1"/>
</dbReference>
<dbReference type="GO" id="GO:0005737">
    <property type="term" value="C:cytoplasm"/>
    <property type="evidence" value="ECO:0007669"/>
    <property type="project" value="TreeGrafter"/>
</dbReference>
<evidence type="ECO:0000256" key="8">
    <source>
        <dbReference type="ARBA" id="ARBA00049243"/>
    </source>
</evidence>
<keyword evidence="6 11" id="KW-0560">Oxidoreductase</keyword>
<dbReference type="PANTHER" id="PTHR42940:SF8">
    <property type="entry name" value="VACUOLAR PROTEIN SORTING-ASSOCIATED PROTEIN 11"/>
    <property type="match status" value="1"/>
</dbReference>
<dbReference type="SUPFAM" id="SSF51735">
    <property type="entry name" value="NAD(P)-binding Rossmann-fold domains"/>
    <property type="match status" value="1"/>
</dbReference>
<evidence type="ECO:0000256" key="9">
    <source>
        <dbReference type="RuleBase" id="RU361277"/>
    </source>
</evidence>
<dbReference type="PANTHER" id="PTHR42940">
    <property type="entry name" value="ALCOHOL DEHYDROGENASE 1-RELATED"/>
    <property type="match status" value="1"/>
</dbReference>
<dbReference type="AlphaFoldDB" id="A0A7W9KPI0"/>
<comment type="cofactor">
    <cofactor evidence="1 9">
        <name>Zn(2+)</name>
        <dbReference type="ChEBI" id="CHEBI:29105"/>
    </cofactor>
</comment>
<dbReference type="Proteomes" id="UP000585638">
    <property type="component" value="Unassembled WGS sequence"/>
</dbReference>
<dbReference type="GO" id="GO:0004022">
    <property type="term" value="F:alcohol dehydrogenase (NAD+) activity"/>
    <property type="evidence" value="ECO:0007669"/>
    <property type="project" value="UniProtKB-EC"/>
</dbReference>
<keyword evidence="4 9" id="KW-0479">Metal-binding</keyword>
<gene>
    <name evidence="11" type="ORF">BJ998_007441</name>
</gene>
<comment type="similarity">
    <text evidence="2 9">Belongs to the zinc-containing alcohol dehydrogenase family.</text>
</comment>
<comment type="catalytic activity">
    <reaction evidence="7">
        <text>a secondary alcohol + NAD(+) = a ketone + NADH + H(+)</text>
        <dbReference type="Rhea" id="RHEA:10740"/>
        <dbReference type="ChEBI" id="CHEBI:15378"/>
        <dbReference type="ChEBI" id="CHEBI:17087"/>
        <dbReference type="ChEBI" id="CHEBI:35681"/>
        <dbReference type="ChEBI" id="CHEBI:57540"/>
        <dbReference type="ChEBI" id="CHEBI:57945"/>
        <dbReference type="EC" id="1.1.1.1"/>
    </reaction>
</comment>
<evidence type="ECO:0000256" key="6">
    <source>
        <dbReference type="ARBA" id="ARBA00023002"/>
    </source>
</evidence>
<evidence type="ECO:0000256" key="7">
    <source>
        <dbReference type="ARBA" id="ARBA00049164"/>
    </source>
</evidence>
<evidence type="ECO:0000256" key="5">
    <source>
        <dbReference type="ARBA" id="ARBA00022833"/>
    </source>
</evidence>
<evidence type="ECO:0000256" key="3">
    <source>
        <dbReference type="ARBA" id="ARBA00013190"/>
    </source>
</evidence>
<dbReference type="InterPro" id="IPR013149">
    <property type="entry name" value="ADH-like_C"/>
</dbReference>
<organism evidence="11 12">
    <name type="scientific">Kutzneria kofuensis</name>
    <dbReference type="NCBI Taxonomy" id="103725"/>
    <lineage>
        <taxon>Bacteria</taxon>
        <taxon>Bacillati</taxon>
        <taxon>Actinomycetota</taxon>
        <taxon>Actinomycetes</taxon>
        <taxon>Pseudonocardiales</taxon>
        <taxon>Pseudonocardiaceae</taxon>
        <taxon>Kutzneria</taxon>
    </lineage>
</organism>
<evidence type="ECO:0000256" key="1">
    <source>
        <dbReference type="ARBA" id="ARBA00001947"/>
    </source>
</evidence>
<protein>
    <recommendedName>
        <fullName evidence="3">alcohol dehydrogenase</fullName>
        <ecNumber evidence="3">1.1.1.1</ecNumber>
    </recommendedName>
</protein>
<evidence type="ECO:0000256" key="4">
    <source>
        <dbReference type="ARBA" id="ARBA00022723"/>
    </source>
</evidence>
<dbReference type="InterPro" id="IPR020843">
    <property type="entry name" value="ER"/>
</dbReference>
<comment type="catalytic activity">
    <reaction evidence="8">
        <text>a primary alcohol + NAD(+) = an aldehyde + NADH + H(+)</text>
        <dbReference type="Rhea" id="RHEA:10736"/>
        <dbReference type="ChEBI" id="CHEBI:15378"/>
        <dbReference type="ChEBI" id="CHEBI:15734"/>
        <dbReference type="ChEBI" id="CHEBI:17478"/>
        <dbReference type="ChEBI" id="CHEBI:57540"/>
        <dbReference type="ChEBI" id="CHEBI:57945"/>
        <dbReference type="EC" id="1.1.1.1"/>
    </reaction>
</comment>
<comment type="caution">
    <text evidence="11">The sequence shown here is derived from an EMBL/GenBank/DDBJ whole genome shotgun (WGS) entry which is preliminary data.</text>
</comment>
<dbReference type="InterPro" id="IPR013154">
    <property type="entry name" value="ADH-like_N"/>
</dbReference>
<dbReference type="GO" id="GO:0008270">
    <property type="term" value="F:zinc ion binding"/>
    <property type="evidence" value="ECO:0007669"/>
    <property type="project" value="InterPro"/>
</dbReference>
<dbReference type="SMART" id="SM00829">
    <property type="entry name" value="PKS_ER"/>
    <property type="match status" value="1"/>
</dbReference>
<reference evidence="11 12" key="1">
    <citation type="submission" date="2020-08" db="EMBL/GenBank/DDBJ databases">
        <title>Sequencing the genomes of 1000 actinobacteria strains.</title>
        <authorList>
            <person name="Klenk H.-P."/>
        </authorList>
    </citation>
    <scope>NUCLEOTIDE SEQUENCE [LARGE SCALE GENOMIC DNA]</scope>
    <source>
        <strain evidence="11 12">DSM 43851</strain>
    </source>
</reference>
<evidence type="ECO:0000313" key="12">
    <source>
        <dbReference type="Proteomes" id="UP000585638"/>
    </source>
</evidence>